<dbReference type="GO" id="GO:0140535">
    <property type="term" value="C:intracellular protein-containing complex"/>
    <property type="evidence" value="ECO:0007669"/>
    <property type="project" value="UniProtKB-ARBA"/>
</dbReference>
<dbReference type="GO" id="GO:0005085">
    <property type="term" value="F:guanyl-nucleotide exchange factor activity"/>
    <property type="evidence" value="ECO:0007669"/>
    <property type="project" value="UniProtKB-ARBA"/>
</dbReference>
<evidence type="ECO:0000256" key="6">
    <source>
        <dbReference type="ARBA" id="ARBA00043898"/>
    </source>
</evidence>
<dbReference type="InterPro" id="IPR037171">
    <property type="entry name" value="NagB/RpiA_transferase-like"/>
</dbReference>
<evidence type="ECO:0000256" key="9">
    <source>
        <dbReference type="ARBA" id="ARBA00046432"/>
    </source>
</evidence>
<name>A0AAD9L5D0_RIDPI</name>
<evidence type="ECO:0000256" key="3">
    <source>
        <dbReference type="ARBA" id="ARBA00022490"/>
    </source>
</evidence>
<dbReference type="GO" id="GO:0048513">
    <property type="term" value="P:animal organ development"/>
    <property type="evidence" value="ECO:0007669"/>
    <property type="project" value="UniProtKB-ARBA"/>
</dbReference>
<dbReference type="Pfam" id="PF01008">
    <property type="entry name" value="IF-2B"/>
    <property type="match status" value="1"/>
</dbReference>
<gene>
    <name evidence="12" type="ORF">NP493_335g02017</name>
</gene>
<evidence type="ECO:0000313" key="12">
    <source>
        <dbReference type="EMBL" id="KAK2182803.1"/>
    </source>
</evidence>
<evidence type="ECO:0000256" key="2">
    <source>
        <dbReference type="ARBA" id="ARBA00007251"/>
    </source>
</evidence>
<dbReference type="AlphaFoldDB" id="A0AAD9L5D0"/>
<dbReference type="PANTHER" id="PTHR10233:SF14">
    <property type="entry name" value="TRANSLATION INITIATION FACTOR EIF-2B SUBUNIT DELTA"/>
    <property type="match status" value="1"/>
</dbReference>
<feature type="compositionally biased region" description="Polar residues" evidence="11">
    <location>
        <begin position="48"/>
        <end position="66"/>
    </location>
</feature>
<dbReference type="InterPro" id="IPR042529">
    <property type="entry name" value="IF_2B-like_C"/>
</dbReference>
<dbReference type="Gene3D" id="3.40.50.10470">
    <property type="entry name" value="Translation initiation factor eif-2b, domain 2"/>
    <property type="match status" value="1"/>
</dbReference>
<evidence type="ECO:0000313" key="13">
    <source>
        <dbReference type="Proteomes" id="UP001209878"/>
    </source>
</evidence>
<evidence type="ECO:0000256" key="8">
    <source>
        <dbReference type="ARBA" id="ARBA00044356"/>
    </source>
</evidence>
<evidence type="ECO:0000256" key="10">
    <source>
        <dbReference type="RuleBase" id="RU003814"/>
    </source>
</evidence>
<dbReference type="InterPro" id="IPR000649">
    <property type="entry name" value="IF-2B-related"/>
</dbReference>
<dbReference type="FunFam" id="3.40.50.10470:FF:000002">
    <property type="entry name" value="Probable translation initiation factor eIF-2B subunit delta"/>
    <property type="match status" value="1"/>
</dbReference>
<keyword evidence="3" id="KW-0963">Cytoplasm</keyword>
<evidence type="ECO:0000256" key="7">
    <source>
        <dbReference type="ARBA" id="ARBA00044147"/>
    </source>
</evidence>
<dbReference type="EMBL" id="JAODUO010000335">
    <property type="protein sequence ID" value="KAK2182803.1"/>
    <property type="molecule type" value="Genomic_DNA"/>
</dbReference>
<dbReference type="GO" id="GO:0007417">
    <property type="term" value="P:central nervous system development"/>
    <property type="evidence" value="ECO:0007669"/>
    <property type="project" value="UniProtKB-ARBA"/>
</dbReference>
<keyword evidence="5" id="KW-0648">Protein biosynthesis</keyword>
<dbReference type="SUPFAM" id="SSF100950">
    <property type="entry name" value="NagB/RpiA/CoA transferase-like"/>
    <property type="match status" value="1"/>
</dbReference>
<dbReference type="GO" id="GO:0005829">
    <property type="term" value="C:cytosol"/>
    <property type="evidence" value="ECO:0007669"/>
    <property type="project" value="UniProtKB-SubCell"/>
</dbReference>
<evidence type="ECO:0000256" key="1">
    <source>
        <dbReference type="ARBA" id="ARBA00004514"/>
    </source>
</evidence>
<keyword evidence="13" id="KW-1185">Reference proteome</keyword>
<keyword evidence="4" id="KW-0396">Initiation factor</keyword>
<comment type="subcellular location">
    <subcellularLocation>
        <location evidence="1">Cytoplasm</location>
        <location evidence="1">Cytosol</location>
    </subcellularLocation>
</comment>
<dbReference type="Proteomes" id="UP001209878">
    <property type="component" value="Unassembled WGS sequence"/>
</dbReference>
<feature type="compositionally biased region" description="Low complexity" evidence="11">
    <location>
        <begin position="23"/>
        <end position="33"/>
    </location>
</feature>
<reference evidence="12" key="1">
    <citation type="journal article" date="2023" name="Mol. Biol. Evol.">
        <title>Third-Generation Sequencing Reveals the Adaptive Role of the Epigenome in Three Deep-Sea Polychaetes.</title>
        <authorList>
            <person name="Perez M."/>
            <person name="Aroh O."/>
            <person name="Sun Y."/>
            <person name="Lan Y."/>
            <person name="Juniper S.K."/>
            <person name="Young C.R."/>
            <person name="Angers B."/>
            <person name="Qian P.Y."/>
        </authorList>
    </citation>
    <scope>NUCLEOTIDE SEQUENCE</scope>
    <source>
        <strain evidence="12">R07B-5</strain>
    </source>
</reference>
<protein>
    <recommendedName>
        <fullName evidence="7">Translation initiation factor eIF2B subunit delta</fullName>
    </recommendedName>
    <alternativeName>
        <fullName evidence="8">eIF2B GDP-GTP exchange factor subunit delta</fullName>
    </alternativeName>
</protein>
<accession>A0AAD9L5D0</accession>
<dbReference type="PANTHER" id="PTHR10233">
    <property type="entry name" value="TRANSLATION INITIATION FACTOR EIF-2B"/>
    <property type="match status" value="1"/>
</dbReference>
<evidence type="ECO:0000256" key="5">
    <source>
        <dbReference type="ARBA" id="ARBA00022917"/>
    </source>
</evidence>
<comment type="function">
    <text evidence="6">Acts as a component of the translation initiation factor 2B (eIF2B) complex, which catalyzes the exchange of GDP for GTP on eukaryotic initiation factor 2 (eIF2) gamma subunit. Its guanine nucleotide exchange factor activity is repressed when bound to eIF2 complex phosphorylated on the alpha subunit, thereby limiting the amount of methionyl-initiator methionine tRNA available to the ribosome and consequently global translation is repressed.</text>
</comment>
<comment type="similarity">
    <text evidence="2 10">Belongs to the eIF-2B alpha/beta/delta subunits family.</text>
</comment>
<sequence>MLLYAADNRPQVSESRAPEKAVTTTQATASAASLPIPSVPPSSMAHVSKQTQDSVQTRTEQNTQAHSQHKNQDKSKQCSSPHNPVKGQGSGGQKPSAAGVDPQPAGGQGKDGKSKAQLKAERRAVQEAQRAMKASKSAEDTSLKKAPPGKKNEGAAVKDMSMRVPDHIKMDDDKARKRMAKKLEKQQVPQRTVVEKKVSLFSHLHQCEREVSLTQSIPFSSGKIHPAIMKLGLQYAEGVICGSNARCVALLGALKQVISDYVTPPQKELSRDLDAKIKPYISFLTQCRPLSVSMGNAIKYVKWHITHIPTEMPDTEAKEQLYDNIRCYIKTYILLAAEAISKSACSKIQDGDVILVYACSSLILRVLCDARKSGKTFRVIVVDSRPKLEGREMLRRLVQEDIACSYVLINSAAYVMKEVTKVLLGAHALLANGYVMSRVGSSQVALIAKSYNVPVLVCCEMYKFCERVQTDSVVFNELGDPDDLVDIERSVAPLSDWRDISCLSLLNLVYDVTPPELVSLVITDKGMVPCTSVPVVLRVRHTEIDT</sequence>
<feature type="compositionally biased region" description="Basic and acidic residues" evidence="11">
    <location>
        <begin position="110"/>
        <end position="125"/>
    </location>
</feature>
<feature type="region of interest" description="Disordered" evidence="11">
    <location>
        <begin position="1"/>
        <end position="156"/>
    </location>
</feature>
<dbReference type="GO" id="GO:0003743">
    <property type="term" value="F:translation initiation factor activity"/>
    <property type="evidence" value="ECO:0007669"/>
    <property type="project" value="UniProtKB-KW"/>
</dbReference>
<comment type="subunit">
    <text evidence="9">Component of the translation initiation factor 2B (eIF2B) complex which is a heterodecamer of two sets of five different subunits: alpha, beta, gamma, delta and epsilon. Subunits alpha, beta and delta comprise a regulatory subcomplex and subunits epsilon and gamma comprise a catalytic subcomplex. Within the complex, the hexameric regulatory complex resides at the center, with the two heterodimeric catalytic subcomplexes bound on opposite sides.</text>
</comment>
<evidence type="ECO:0000256" key="4">
    <source>
        <dbReference type="ARBA" id="ARBA00022540"/>
    </source>
</evidence>
<organism evidence="12 13">
    <name type="scientific">Ridgeia piscesae</name>
    <name type="common">Tubeworm</name>
    <dbReference type="NCBI Taxonomy" id="27915"/>
    <lineage>
        <taxon>Eukaryota</taxon>
        <taxon>Metazoa</taxon>
        <taxon>Spiralia</taxon>
        <taxon>Lophotrochozoa</taxon>
        <taxon>Annelida</taxon>
        <taxon>Polychaeta</taxon>
        <taxon>Sedentaria</taxon>
        <taxon>Canalipalpata</taxon>
        <taxon>Sabellida</taxon>
        <taxon>Siboglinidae</taxon>
        <taxon>Ridgeia</taxon>
    </lineage>
</organism>
<proteinExistence type="inferred from homology"/>
<comment type="caution">
    <text evidence="12">The sequence shown here is derived from an EMBL/GenBank/DDBJ whole genome shotgun (WGS) entry which is preliminary data.</text>
</comment>
<evidence type="ECO:0000256" key="11">
    <source>
        <dbReference type="SAM" id="MobiDB-lite"/>
    </source>
</evidence>